<evidence type="ECO:0000313" key="5">
    <source>
        <dbReference type="Proteomes" id="UP000262712"/>
    </source>
</evidence>
<dbReference type="Pfam" id="PF04085">
    <property type="entry name" value="MreC"/>
    <property type="match status" value="1"/>
</dbReference>
<dbReference type="KEGG" id="amol:AMOL_2670"/>
<dbReference type="Proteomes" id="UP000221222">
    <property type="component" value="Unassembled WGS sequence"/>
</dbReference>
<dbReference type="GO" id="GO:0005886">
    <property type="term" value="C:plasma membrane"/>
    <property type="evidence" value="ECO:0007669"/>
    <property type="project" value="TreeGrafter"/>
</dbReference>
<dbReference type="GO" id="GO:0008360">
    <property type="term" value="P:regulation of cell shape"/>
    <property type="evidence" value="ECO:0007669"/>
    <property type="project" value="InterPro"/>
</dbReference>
<protein>
    <submittedName>
        <fullName evidence="3">Rod shape-determining protein MreC</fullName>
    </submittedName>
</protein>
<gene>
    <name evidence="2" type="primary">mreC</name>
    <name evidence="2" type="ORF">AMOL_2670</name>
    <name evidence="3" type="ORF">CPU12_10905</name>
</gene>
<evidence type="ECO:0000259" key="1">
    <source>
        <dbReference type="Pfam" id="PF04085"/>
    </source>
</evidence>
<dbReference type="RefSeq" id="WP_099343153.1">
    <property type="nucleotide sequence ID" value="NZ_CP032098.1"/>
</dbReference>
<evidence type="ECO:0000313" key="4">
    <source>
        <dbReference type="Proteomes" id="UP000221222"/>
    </source>
</evidence>
<dbReference type="PANTHER" id="PTHR34138:SF1">
    <property type="entry name" value="CELL SHAPE-DETERMINING PROTEIN MREC"/>
    <property type="match status" value="1"/>
</dbReference>
<dbReference type="Proteomes" id="UP000262712">
    <property type="component" value="Chromosome"/>
</dbReference>
<keyword evidence="4" id="KW-1185">Reference proteome</keyword>
<sequence length="267" mass="31144">MNKLIFIILFLFISLLYILDVSKLFGEKFTLFNNVKQFYINKVEEVNNFLDMYFYQAKSINTLKKENLELKQYKFLYESKNQKLKDIENSINSINLIKEKVTQTRVLSYVEFDDFTKVWLDQDKEDDKIEGLIIDNYAAGIVVKKNSKALGLLNGNEKANYAVFIGDTKAPGIIHSLNKSKYILAKYIPIWIDIKIGDEVITSGMDNIFYKGLKVGKVVSINKMPDMQEAVIDPYAKVLKRRFFYIYKNSTQDIETKPEEIKEDKNK</sequence>
<organism evidence="3 4">
    <name type="scientific">Malaciobacter molluscorum LMG 25693</name>
    <dbReference type="NCBI Taxonomy" id="870501"/>
    <lineage>
        <taxon>Bacteria</taxon>
        <taxon>Pseudomonadati</taxon>
        <taxon>Campylobacterota</taxon>
        <taxon>Epsilonproteobacteria</taxon>
        <taxon>Campylobacterales</taxon>
        <taxon>Arcobacteraceae</taxon>
        <taxon>Malaciobacter</taxon>
    </lineage>
</organism>
<evidence type="ECO:0000313" key="3">
    <source>
        <dbReference type="EMBL" id="PHO17315.1"/>
    </source>
</evidence>
<dbReference type="EMBL" id="NXFY01000019">
    <property type="protein sequence ID" value="PHO17315.1"/>
    <property type="molecule type" value="Genomic_DNA"/>
</dbReference>
<dbReference type="AlphaFoldDB" id="A0A2G1DFQ0"/>
<dbReference type="InterPro" id="IPR007221">
    <property type="entry name" value="MreC"/>
</dbReference>
<dbReference type="PANTHER" id="PTHR34138">
    <property type="entry name" value="CELL SHAPE-DETERMINING PROTEIN MREC"/>
    <property type="match status" value="1"/>
</dbReference>
<proteinExistence type="predicted"/>
<dbReference type="NCBIfam" id="NF010507">
    <property type="entry name" value="PRK13922.10-6"/>
    <property type="match status" value="1"/>
</dbReference>
<dbReference type="InterPro" id="IPR055342">
    <property type="entry name" value="MreC_beta-barrel_core"/>
</dbReference>
<accession>A0A2G1DFQ0</accession>
<reference evidence="3 4" key="1">
    <citation type="submission" date="2017-09" db="EMBL/GenBank/DDBJ databases">
        <title>Arcobacter canalis sp. nov., a new species isolated from a water canal contaminated with urban sewage.</title>
        <authorList>
            <person name="Perez-Cataluna A."/>
            <person name="Salas-Masso N."/>
            <person name="Figueras M.J."/>
        </authorList>
    </citation>
    <scope>NUCLEOTIDE SEQUENCE [LARGE SCALE GENOMIC DNA]</scope>
    <source>
        <strain evidence="3 4">F98-3</strain>
    </source>
</reference>
<reference evidence="2 5" key="2">
    <citation type="submission" date="2018-08" db="EMBL/GenBank/DDBJ databases">
        <title>Complete genome of the Arcobacter molluscorum type strain LMG 25693.</title>
        <authorList>
            <person name="Miller W.G."/>
            <person name="Yee E."/>
            <person name="Bono J.L."/>
        </authorList>
    </citation>
    <scope>NUCLEOTIDE SEQUENCE [LARGE SCALE GENOMIC DNA]</scope>
    <source>
        <strain evidence="2 5">CECT 7696</strain>
    </source>
</reference>
<dbReference type="InterPro" id="IPR042175">
    <property type="entry name" value="Cell/Rod_MreC_2"/>
</dbReference>
<evidence type="ECO:0000313" key="2">
    <source>
        <dbReference type="EMBL" id="AXX93608.1"/>
    </source>
</evidence>
<feature type="domain" description="Rod shape-determining protein MreC beta-barrel core" evidence="1">
    <location>
        <begin position="144"/>
        <end position="246"/>
    </location>
</feature>
<dbReference type="EMBL" id="CP032098">
    <property type="protein sequence ID" value="AXX93608.1"/>
    <property type="molecule type" value="Genomic_DNA"/>
</dbReference>
<dbReference type="Gene3D" id="2.40.10.350">
    <property type="entry name" value="Rod shape-determining protein MreC, domain 2"/>
    <property type="match status" value="1"/>
</dbReference>
<name>A0A2G1DFQ0_9BACT</name>